<proteinExistence type="predicted"/>
<dbReference type="Proteomes" id="UP001152607">
    <property type="component" value="Unassembled WGS sequence"/>
</dbReference>
<dbReference type="AlphaFoldDB" id="A0A9W4U4R1"/>
<feature type="region of interest" description="Disordered" evidence="1">
    <location>
        <begin position="1"/>
        <end position="20"/>
    </location>
</feature>
<dbReference type="EMBL" id="CAOQHR010000001">
    <property type="protein sequence ID" value="CAI6279016.1"/>
    <property type="molecule type" value="Genomic_DNA"/>
</dbReference>
<gene>
    <name evidence="2" type="ORF">PDIGIT_LOCUS2030</name>
</gene>
<accession>A0A9W4U4R1</accession>
<sequence>MACVSLSSVASSPDLPSMRRGGRNHVAYRWKGHREISQIRTIQHFSSTEPRESPPKMRHENFCKLGVRRRGPDFCRIAAGLDVFACFVISIINALKIASSRPSQAPNPEFIAGHPTKFLLEGLKSYPKGGWRRLKRLCRGIP</sequence>
<name>A0A9W4U4R1_9PLEO</name>
<comment type="caution">
    <text evidence="2">The sequence shown here is derived from an EMBL/GenBank/DDBJ whole genome shotgun (WGS) entry which is preliminary data.</text>
</comment>
<keyword evidence="3" id="KW-1185">Reference proteome</keyword>
<evidence type="ECO:0000313" key="3">
    <source>
        <dbReference type="Proteomes" id="UP001152607"/>
    </source>
</evidence>
<evidence type="ECO:0000313" key="2">
    <source>
        <dbReference type="EMBL" id="CAI6279016.1"/>
    </source>
</evidence>
<protein>
    <submittedName>
        <fullName evidence="2">Uncharacterized protein</fullName>
    </submittedName>
</protein>
<reference evidence="2" key="1">
    <citation type="submission" date="2023-01" db="EMBL/GenBank/DDBJ databases">
        <authorList>
            <person name="Van Ghelder C."/>
            <person name="Rancurel C."/>
        </authorList>
    </citation>
    <scope>NUCLEOTIDE SEQUENCE</scope>
    <source>
        <strain evidence="2">CNCM I-4278</strain>
    </source>
</reference>
<evidence type="ECO:0000256" key="1">
    <source>
        <dbReference type="SAM" id="MobiDB-lite"/>
    </source>
</evidence>
<feature type="compositionally biased region" description="Polar residues" evidence="1">
    <location>
        <begin position="1"/>
        <end position="11"/>
    </location>
</feature>
<organism evidence="2 3">
    <name type="scientific">Periconia digitata</name>
    <dbReference type="NCBI Taxonomy" id="1303443"/>
    <lineage>
        <taxon>Eukaryota</taxon>
        <taxon>Fungi</taxon>
        <taxon>Dikarya</taxon>
        <taxon>Ascomycota</taxon>
        <taxon>Pezizomycotina</taxon>
        <taxon>Dothideomycetes</taxon>
        <taxon>Pleosporomycetidae</taxon>
        <taxon>Pleosporales</taxon>
        <taxon>Massarineae</taxon>
        <taxon>Periconiaceae</taxon>
        <taxon>Periconia</taxon>
    </lineage>
</organism>